<keyword evidence="1" id="KW-0396">Initiation factor</keyword>
<dbReference type="AlphaFoldDB" id="A0A8F9R2J9"/>
<keyword evidence="1" id="KW-0150">Chloroplast</keyword>
<name>A0A8F9R2J9_9ROSI</name>
<proteinExistence type="predicted"/>
<keyword evidence="1" id="KW-0648">Protein biosynthesis</keyword>
<sequence length="47" mass="5437">MGSVRRFRQRSKILGYVSGRIRPLFIHILPVDIVKLKEVVMIQTEGV</sequence>
<reference evidence="1" key="1">
    <citation type="submission" date="2021-07" db="EMBL/GenBank/DDBJ databases">
        <authorList>
            <person name="Chen S."/>
        </authorList>
    </citation>
    <scope>NUCLEOTIDE SEQUENCE</scope>
</reference>
<keyword evidence="1" id="KW-0934">Plastid</keyword>
<protein>
    <submittedName>
        <fullName evidence="1">Translation initiation factor 1</fullName>
    </submittedName>
</protein>
<evidence type="ECO:0000313" key="1">
    <source>
        <dbReference type="EMBL" id="QYJ09024.1"/>
    </source>
</evidence>
<organism evidence="1">
    <name type="scientific">Phellodendron chinense</name>
    <dbReference type="NCBI Taxonomy" id="354508"/>
    <lineage>
        <taxon>Eukaryota</taxon>
        <taxon>Viridiplantae</taxon>
        <taxon>Streptophyta</taxon>
        <taxon>Embryophyta</taxon>
        <taxon>Tracheophyta</taxon>
        <taxon>Spermatophyta</taxon>
        <taxon>Magnoliopsida</taxon>
        <taxon>eudicotyledons</taxon>
        <taxon>Gunneridae</taxon>
        <taxon>Pentapetalae</taxon>
        <taxon>rosids</taxon>
        <taxon>malvids</taxon>
        <taxon>Sapindales</taxon>
        <taxon>Rutaceae</taxon>
        <taxon>Zanthoxyloideae</taxon>
        <taxon>Phellodendron</taxon>
    </lineage>
</organism>
<geneLocation type="chloroplast" evidence="1"/>
<gene>
    <name evidence="1" type="primary">infA</name>
</gene>
<dbReference type="GO" id="GO:0003743">
    <property type="term" value="F:translation initiation factor activity"/>
    <property type="evidence" value="ECO:0007669"/>
    <property type="project" value="UniProtKB-KW"/>
</dbReference>
<accession>A0A8F9R2J9</accession>
<dbReference type="EMBL" id="MZ493338">
    <property type="protein sequence ID" value="QYJ09024.1"/>
    <property type="molecule type" value="Genomic_DNA"/>
</dbReference>